<proteinExistence type="predicted"/>
<evidence type="ECO:0000313" key="1">
    <source>
        <dbReference type="EMBL" id="KAK9518467.1"/>
    </source>
</evidence>
<evidence type="ECO:0000313" key="2">
    <source>
        <dbReference type="Proteomes" id="UP001488805"/>
    </source>
</evidence>
<protein>
    <recommendedName>
        <fullName evidence="3">Secreted protein</fullName>
    </recommendedName>
</protein>
<name>A0AAW1E8E9_ZOAVI</name>
<dbReference type="EMBL" id="JBCEZU010000538">
    <property type="protein sequence ID" value="KAK9518467.1"/>
    <property type="molecule type" value="Genomic_DNA"/>
</dbReference>
<dbReference type="Proteomes" id="UP001488805">
    <property type="component" value="Unassembled WGS sequence"/>
</dbReference>
<keyword evidence="2" id="KW-1185">Reference proteome</keyword>
<reference evidence="1 2" key="1">
    <citation type="journal article" date="2024" name="Genome Biol. Evol.">
        <title>Chromosome-level genome assembly of the viviparous eelpout Zoarces viviparus.</title>
        <authorList>
            <person name="Fuhrmann N."/>
            <person name="Brasseur M.V."/>
            <person name="Bakowski C.E."/>
            <person name="Podsiadlowski L."/>
            <person name="Prost S."/>
            <person name="Krehenwinkel H."/>
            <person name="Mayer C."/>
        </authorList>
    </citation>
    <scope>NUCLEOTIDE SEQUENCE [LARGE SCALE GENOMIC DNA]</scope>
    <source>
        <strain evidence="1">NO-MEL_2022_Ind0_liver</strain>
    </source>
</reference>
<gene>
    <name evidence="1" type="ORF">VZT92_023773</name>
</gene>
<comment type="caution">
    <text evidence="1">The sequence shown here is derived from an EMBL/GenBank/DDBJ whole genome shotgun (WGS) entry which is preliminary data.</text>
</comment>
<accession>A0AAW1E8E9</accession>
<organism evidence="1 2">
    <name type="scientific">Zoarces viviparus</name>
    <name type="common">Viviparous eelpout</name>
    <name type="synonym">Blennius viviparus</name>
    <dbReference type="NCBI Taxonomy" id="48416"/>
    <lineage>
        <taxon>Eukaryota</taxon>
        <taxon>Metazoa</taxon>
        <taxon>Chordata</taxon>
        <taxon>Craniata</taxon>
        <taxon>Vertebrata</taxon>
        <taxon>Euteleostomi</taxon>
        <taxon>Actinopterygii</taxon>
        <taxon>Neopterygii</taxon>
        <taxon>Teleostei</taxon>
        <taxon>Neoteleostei</taxon>
        <taxon>Acanthomorphata</taxon>
        <taxon>Eupercaria</taxon>
        <taxon>Perciformes</taxon>
        <taxon>Cottioidei</taxon>
        <taxon>Zoarcales</taxon>
        <taxon>Zoarcidae</taxon>
        <taxon>Zoarcinae</taxon>
        <taxon>Zoarces</taxon>
    </lineage>
</organism>
<dbReference type="AlphaFoldDB" id="A0AAW1E8E9"/>
<evidence type="ECO:0008006" key="3">
    <source>
        <dbReference type="Google" id="ProtNLM"/>
    </source>
</evidence>
<sequence length="76" mass="8566">MSCTHPPPAPPLLLLTRCLCRAHAHHCSRIVLFRPVPRPLGHFRLFVVLRVDLTRIQPQYPADRAAPNQAPMRGSP</sequence>